<feature type="region of interest" description="Disordered" evidence="1">
    <location>
        <begin position="76"/>
        <end position="103"/>
    </location>
</feature>
<evidence type="ECO:0000313" key="2">
    <source>
        <dbReference type="EMBL" id="KAF6744768.1"/>
    </source>
</evidence>
<dbReference type="AlphaFoldDB" id="A0A8H6LUW6"/>
<gene>
    <name evidence="2" type="ORF">DFP72DRAFT_63534</name>
</gene>
<organism evidence="2 3">
    <name type="scientific">Ephemerocybe angulata</name>
    <dbReference type="NCBI Taxonomy" id="980116"/>
    <lineage>
        <taxon>Eukaryota</taxon>
        <taxon>Fungi</taxon>
        <taxon>Dikarya</taxon>
        <taxon>Basidiomycota</taxon>
        <taxon>Agaricomycotina</taxon>
        <taxon>Agaricomycetes</taxon>
        <taxon>Agaricomycetidae</taxon>
        <taxon>Agaricales</taxon>
        <taxon>Agaricineae</taxon>
        <taxon>Psathyrellaceae</taxon>
        <taxon>Ephemerocybe</taxon>
    </lineage>
</organism>
<evidence type="ECO:0000256" key="1">
    <source>
        <dbReference type="SAM" id="MobiDB-lite"/>
    </source>
</evidence>
<protein>
    <submittedName>
        <fullName evidence="2">Uncharacterized protein</fullName>
    </submittedName>
</protein>
<proteinExistence type="predicted"/>
<keyword evidence="3" id="KW-1185">Reference proteome</keyword>
<dbReference type="Proteomes" id="UP000521943">
    <property type="component" value="Unassembled WGS sequence"/>
</dbReference>
<evidence type="ECO:0000313" key="3">
    <source>
        <dbReference type="Proteomes" id="UP000521943"/>
    </source>
</evidence>
<reference evidence="2 3" key="1">
    <citation type="submission" date="2020-07" db="EMBL/GenBank/DDBJ databases">
        <title>Comparative genomics of pyrophilous fungi reveals a link between fire events and developmental genes.</title>
        <authorList>
            <consortium name="DOE Joint Genome Institute"/>
            <person name="Steindorff A.S."/>
            <person name="Carver A."/>
            <person name="Calhoun S."/>
            <person name="Stillman K."/>
            <person name="Liu H."/>
            <person name="Lipzen A."/>
            <person name="Pangilinan J."/>
            <person name="Labutti K."/>
            <person name="Bruns T.D."/>
            <person name="Grigoriev I.V."/>
        </authorList>
    </citation>
    <scope>NUCLEOTIDE SEQUENCE [LARGE SCALE GENOMIC DNA]</scope>
    <source>
        <strain evidence="2 3">CBS 144469</strain>
    </source>
</reference>
<comment type="caution">
    <text evidence="2">The sequence shown here is derived from an EMBL/GenBank/DDBJ whole genome shotgun (WGS) entry which is preliminary data.</text>
</comment>
<dbReference type="EMBL" id="JACGCI010000114">
    <property type="protein sequence ID" value="KAF6744768.1"/>
    <property type="molecule type" value="Genomic_DNA"/>
</dbReference>
<name>A0A8H6LUW6_9AGAR</name>
<sequence length="103" mass="11389">MAPCSLSPCPYRRCRTRFLPPIGRIWVQGSLCLLVPPCVDCIRMYICGLSILHYARRHTPSTLPDAVACASTVLPNSRRRSGAKSNAGEREWKQTRTGSGVDT</sequence>
<accession>A0A8H6LUW6</accession>